<feature type="compositionally biased region" description="Low complexity" evidence="1">
    <location>
        <begin position="1"/>
        <end position="16"/>
    </location>
</feature>
<feature type="region of interest" description="Disordered" evidence="1">
    <location>
        <begin position="181"/>
        <end position="271"/>
    </location>
</feature>
<dbReference type="Gene3D" id="3.60.10.10">
    <property type="entry name" value="Endonuclease/exonuclease/phosphatase"/>
    <property type="match status" value="1"/>
</dbReference>
<evidence type="ECO:0000256" key="1">
    <source>
        <dbReference type="SAM" id="MobiDB-lite"/>
    </source>
</evidence>
<dbReference type="EMBL" id="HBGD01002561">
    <property type="protein sequence ID" value="CAD9078900.1"/>
    <property type="molecule type" value="Transcribed_RNA"/>
</dbReference>
<feature type="compositionally biased region" description="Low complexity" evidence="1">
    <location>
        <begin position="200"/>
        <end position="216"/>
    </location>
</feature>
<proteinExistence type="predicted"/>
<gene>
    <name evidence="2" type="ORF">PCOS0759_LOCUS2132</name>
</gene>
<evidence type="ECO:0000313" key="2">
    <source>
        <dbReference type="EMBL" id="CAD9078900.1"/>
    </source>
</evidence>
<feature type="compositionally biased region" description="Polar residues" evidence="1">
    <location>
        <begin position="248"/>
        <end position="262"/>
    </location>
</feature>
<dbReference type="AlphaFoldDB" id="A0A7S1KMJ6"/>
<feature type="compositionally biased region" description="Polar residues" evidence="1">
    <location>
        <begin position="17"/>
        <end position="34"/>
    </location>
</feature>
<accession>A0A7S1KMJ6</accession>
<dbReference type="SUPFAM" id="SSF56219">
    <property type="entry name" value="DNase I-like"/>
    <property type="match status" value="1"/>
</dbReference>
<reference evidence="2" key="1">
    <citation type="submission" date="2021-01" db="EMBL/GenBank/DDBJ databases">
        <authorList>
            <person name="Corre E."/>
            <person name="Pelletier E."/>
            <person name="Niang G."/>
            <person name="Scheremetjew M."/>
            <person name="Finn R."/>
            <person name="Kale V."/>
            <person name="Holt S."/>
            <person name="Cochrane G."/>
            <person name="Meng A."/>
            <person name="Brown T."/>
            <person name="Cohen L."/>
        </authorList>
    </citation>
    <scope>NUCLEOTIDE SEQUENCE</scope>
    <source>
        <strain evidence="2">WS</strain>
    </source>
</reference>
<dbReference type="InterPro" id="IPR036691">
    <property type="entry name" value="Endo/exonu/phosph_ase_sf"/>
</dbReference>
<protein>
    <recommendedName>
        <fullName evidence="3">Endonuclease/exonuclease/phosphatase domain-containing protein</fullName>
    </recommendedName>
</protein>
<sequence length="610" mass="68007">MTSTSPSTPKTPSTFSANNTPLIRASPSSNASLRSTPPSSKKSNNLSSYRAKKYILKELNSLYENASLILSSTKSYIRDKRGGKTLVLVPHYQELCHFLKKMDSYEELTPFRFSEETRRKLEVLLKALPKSRDSFPEDMLKPLWADFLATFQGRGPCVGTPLSMHLSGDDVEDANSVVVDNEDYGDDHENIGANKSTAVSPPLSQSSPLQHTPPTSAVISHSPLAAHFSSPEHSLEKSDPSSPIAPHEQSTTVHGSPQQCAPNNVHPIVDLSTSHSDRDVISLYSDDENDDDFITPKVAVHQSVASINKSVLQSHSWEFCQLIENHPLLKKQLQLDSPIYAPLWKNYYQFVKHIHAREYSLRLVSMNMLKLTPQKVKSILDSQDGDLLLNLMGHFDIIALQELEGCTGTTHNGMGLFYERLGEHFEYYIQSVGKMREGFLVNTTNVEVLECIDWDQGKMEHTPLELVVQTKKGPHKKHRIVNVHLKPQQKTSELITVLHTMAPSVPKMSSDESLHIVGDINYTFGGSSTNMEAEIAKSGWKWMNDVTEATTPTAQVYDALLMHEKSAHLVHSGGKKAISGVYKFPAVGLYDNLQKAPILSDHYPVYLLLE</sequence>
<evidence type="ECO:0008006" key="3">
    <source>
        <dbReference type="Google" id="ProtNLM"/>
    </source>
</evidence>
<organism evidence="2">
    <name type="scientific">Percolomonas cosmopolitus</name>
    <dbReference type="NCBI Taxonomy" id="63605"/>
    <lineage>
        <taxon>Eukaryota</taxon>
        <taxon>Discoba</taxon>
        <taxon>Heterolobosea</taxon>
        <taxon>Tetramitia</taxon>
        <taxon>Eutetramitia</taxon>
        <taxon>Percolomonadidae</taxon>
        <taxon>Percolomonas</taxon>
    </lineage>
</organism>
<feature type="region of interest" description="Disordered" evidence="1">
    <location>
        <begin position="1"/>
        <end position="45"/>
    </location>
</feature>
<feature type="compositionally biased region" description="Low complexity" evidence="1">
    <location>
        <begin position="35"/>
        <end position="45"/>
    </location>
</feature>
<name>A0A7S1KMJ6_9EUKA</name>